<dbReference type="EMBL" id="VSRR010000995">
    <property type="protein sequence ID" value="MPC21609.1"/>
    <property type="molecule type" value="Genomic_DNA"/>
</dbReference>
<protein>
    <submittedName>
        <fullName evidence="1">Uncharacterized protein</fullName>
    </submittedName>
</protein>
<accession>A0A5B7DKL9</accession>
<organism evidence="1 2">
    <name type="scientific">Portunus trituberculatus</name>
    <name type="common">Swimming crab</name>
    <name type="synonym">Neptunus trituberculatus</name>
    <dbReference type="NCBI Taxonomy" id="210409"/>
    <lineage>
        <taxon>Eukaryota</taxon>
        <taxon>Metazoa</taxon>
        <taxon>Ecdysozoa</taxon>
        <taxon>Arthropoda</taxon>
        <taxon>Crustacea</taxon>
        <taxon>Multicrustacea</taxon>
        <taxon>Malacostraca</taxon>
        <taxon>Eumalacostraca</taxon>
        <taxon>Eucarida</taxon>
        <taxon>Decapoda</taxon>
        <taxon>Pleocyemata</taxon>
        <taxon>Brachyura</taxon>
        <taxon>Eubrachyura</taxon>
        <taxon>Portunoidea</taxon>
        <taxon>Portunidae</taxon>
        <taxon>Portuninae</taxon>
        <taxon>Portunus</taxon>
    </lineage>
</organism>
<sequence length="104" mass="11592">MPPLTSLPSQTSAVFRLSLAVLQQPAPWASGVYSTSEQWLLVVEQAILCLVRYGRCYHAGSQTKQTEEANATPKRKSFSLTHSYHYGEALVSLLYSFSRLVTLK</sequence>
<comment type="caution">
    <text evidence="1">The sequence shown here is derived from an EMBL/GenBank/DDBJ whole genome shotgun (WGS) entry which is preliminary data.</text>
</comment>
<evidence type="ECO:0000313" key="2">
    <source>
        <dbReference type="Proteomes" id="UP000324222"/>
    </source>
</evidence>
<dbReference type="Proteomes" id="UP000324222">
    <property type="component" value="Unassembled WGS sequence"/>
</dbReference>
<proteinExistence type="predicted"/>
<evidence type="ECO:0000313" key="1">
    <source>
        <dbReference type="EMBL" id="MPC21609.1"/>
    </source>
</evidence>
<name>A0A5B7DKL9_PORTR</name>
<reference evidence="1 2" key="1">
    <citation type="submission" date="2019-05" db="EMBL/GenBank/DDBJ databases">
        <title>Another draft genome of Portunus trituberculatus and its Hox gene families provides insights of decapod evolution.</title>
        <authorList>
            <person name="Jeong J.-H."/>
            <person name="Song I."/>
            <person name="Kim S."/>
            <person name="Choi T."/>
            <person name="Kim D."/>
            <person name="Ryu S."/>
            <person name="Kim W."/>
        </authorList>
    </citation>
    <scope>NUCLEOTIDE SEQUENCE [LARGE SCALE GENOMIC DNA]</scope>
    <source>
        <tissue evidence="1">Muscle</tissue>
    </source>
</reference>
<dbReference type="AlphaFoldDB" id="A0A5B7DKL9"/>
<gene>
    <name evidence="1" type="ORF">E2C01_014598</name>
</gene>
<keyword evidence="2" id="KW-1185">Reference proteome</keyword>